<evidence type="ECO:0000313" key="1">
    <source>
        <dbReference type="EMBL" id="MFD1310595.1"/>
    </source>
</evidence>
<sequence length="87" mass="10324">MPRILRRSLRRTLLRERIFGGNLETVSGWFGSDHPVWWAWSQHGARRSEIGRRAQDPRFAPLQVIRFRSPRRADEWLRTLREDGSGV</sequence>
<accession>A0ABW3XN58</accession>
<dbReference type="Proteomes" id="UP001597058">
    <property type="component" value="Unassembled WGS sequence"/>
</dbReference>
<dbReference type="EMBL" id="JBHTMM010000056">
    <property type="protein sequence ID" value="MFD1310595.1"/>
    <property type="molecule type" value="Genomic_DNA"/>
</dbReference>
<dbReference type="RefSeq" id="WP_381239197.1">
    <property type="nucleotide sequence ID" value="NZ_JBHSKH010000071.1"/>
</dbReference>
<reference evidence="2" key="1">
    <citation type="journal article" date="2019" name="Int. J. Syst. Evol. Microbiol.">
        <title>The Global Catalogue of Microorganisms (GCM) 10K type strain sequencing project: providing services to taxonomists for standard genome sequencing and annotation.</title>
        <authorList>
            <consortium name="The Broad Institute Genomics Platform"/>
            <consortium name="The Broad Institute Genome Sequencing Center for Infectious Disease"/>
            <person name="Wu L."/>
            <person name="Ma J."/>
        </authorList>
    </citation>
    <scope>NUCLEOTIDE SEQUENCE [LARGE SCALE GENOMIC DNA]</scope>
    <source>
        <strain evidence="2">CGMCC 4.7020</strain>
    </source>
</reference>
<protein>
    <submittedName>
        <fullName evidence="1">Uncharacterized protein</fullName>
    </submittedName>
</protein>
<keyword evidence="2" id="KW-1185">Reference proteome</keyword>
<evidence type="ECO:0000313" key="2">
    <source>
        <dbReference type="Proteomes" id="UP001597058"/>
    </source>
</evidence>
<organism evidence="1 2">
    <name type="scientific">Streptomyces kaempferi</name>
    <dbReference type="NCBI Taxonomy" id="333725"/>
    <lineage>
        <taxon>Bacteria</taxon>
        <taxon>Bacillati</taxon>
        <taxon>Actinomycetota</taxon>
        <taxon>Actinomycetes</taxon>
        <taxon>Kitasatosporales</taxon>
        <taxon>Streptomycetaceae</taxon>
        <taxon>Streptomyces</taxon>
    </lineage>
</organism>
<comment type="caution">
    <text evidence="1">The sequence shown here is derived from an EMBL/GenBank/DDBJ whole genome shotgun (WGS) entry which is preliminary data.</text>
</comment>
<gene>
    <name evidence="1" type="ORF">ACFQ5X_32755</name>
</gene>
<name>A0ABW3XN58_9ACTN</name>
<proteinExistence type="predicted"/>